<dbReference type="InterPro" id="IPR014756">
    <property type="entry name" value="Ig_E-set"/>
</dbReference>
<sequence length="125" mass="13155">MNKNRLLTIAAVTGLLASSFLSTPALAHARLKSAEPAAGSTVESTPGQLTLHFTEALEPTFSTVSVTDSQGETVKTQKAVIGDADKSALIIPLEDTLPSGKYTVDWHAVAVDGHKTQGDYTFTVK</sequence>
<dbReference type="GO" id="GO:0005507">
    <property type="term" value="F:copper ion binding"/>
    <property type="evidence" value="ECO:0007669"/>
    <property type="project" value="UniProtKB-UniRule"/>
</dbReference>
<protein>
    <recommendedName>
        <fullName evidence="7">Copper resistance protein C</fullName>
    </recommendedName>
</protein>
<evidence type="ECO:0000256" key="8">
    <source>
        <dbReference type="SAM" id="SignalP"/>
    </source>
</evidence>
<keyword evidence="5 7" id="KW-0574">Periplasm</keyword>
<comment type="similarity">
    <text evidence="2 7">Belongs to the CopC family.</text>
</comment>
<dbReference type="SUPFAM" id="SSF81296">
    <property type="entry name" value="E set domains"/>
    <property type="match status" value="1"/>
</dbReference>
<dbReference type="PANTHER" id="PTHR34820">
    <property type="entry name" value="INNER MEMBRANE PROTEIN YEBZ"/>
    <property type="match status" value="1"/>
</dbReference>
<dbReference type="NCBIfam" id="NF033814">
    <property type="entry name" value="copper_CopC"/>
    <property type="match status" value="1"/>
</dbReference>
<evidence type="ECO:0000256" key="1">
    <source>
        <dbReference type="ARBA" id="ARBA00004418"/>
    </source>
</evidence>
<dbReference type="Proteomes" id="UP000885348">
    <property type="component" value="Unassembled WGS sequence"/>
</dbReference>
<comment type="subcellular location">
    <subcellularLocation>
        <location evidence="1 7">Periplasm</location>
    </subcellularLocation>
</comment>
<evidence type="ECO:0000256" key="5">
    <source>
        <dbReference type="ARBA" id="ARBA00022764"/>
    </source>
</evidence>
<dbReference type="PANTHER" id="PTHR34820:SF4">
    <property type="entry name" value="INNER MEMBRANE PROTEIN YEBZ"/>
    <property type="match status" value="1"/>
</dbReference>
<evidence type="ECO:0000256" key="7">
    <source>
        <dbReference type="RuleBase" id="RU369037"/>
    </source>
</evidence>
<dbReference type="GO" id="GO:0042597">
    <property type="term" value="C:periplasmic space"/>
    <property type="evidence" value="ECO:0007669"/>
    <property type="project" value="UniProtKB-SubCell"/>
</dbReference>
<keyword evidence="4 7" id="KW-0732">Signal</keyword>
<dbReference type="InterPro" id="IPR014755">
    <property type="entry name" value="Cu-Rt/internalin_Ig-like"/>
</dbReference>
<dbReference type="InterPro" id="IPR047685">
    <property type="entry name" value="CopC-like"/>
</dbReference>
<dbReference type="EMBL" id="RVVJ01000054">
    <property type="protein sequence ID" value="MML56795.1"/>
    <property type="molecule type" value="Genomic_DNA"/>
</dbReference>
<evidence type="ECO:0000256" key="4">
    <source>
        <dbReference type="ARBA" id="ARBA00022729"/>
    </source>
</evidence>
<dbReference type="GO" id="GO:0006825">
    <property type="term" value="P:copper ion transport"/>
    <property type="evidence" value="ECO:0007669"/>
    <property type="project" value="InterPro"/>
</dbReference>
<name>A0A403QQ54_SALET</name>
<dbReference type="Pfam" id="PF04234">
    <property type="entry name" value="CopC"/>
    <property type="match status" value="1"/>
</dbReference>
<evidence type="ECO:0000256" key="3">
    <source>
        <dbReference type="ARBA" id="ARBA00022723"/>
    </source>
</evidence>
<reference evidence="10" key="1">
    <citation type="submission" date="2018-09" db="EMBL/GenBank/DDBJ databases">
        <authorList>
            <person name="Ashton P.M."/>
            <person name="Dallman T."/>
            <person name="Nair S."/>
            <person name="De Pinna E."/>
            <person name="Peters T."/>
            <person name="Grant K."/>
        </authorList>
    </citation>
    <scope>NUCLEOTIDE SEQUENCE [LARGE SCALE GENOMIC DNA]</scope>
    <source>
        <strain evidence="10">598938</strain>
    </source>
</reference>
<feature type="signal peptide" evidence="8">
    <location>
        <begin position="1"/>
        <end position="27"/>
    </location>
</feature>
<evidence type="ECO:0000313" key="10">
    <source>
        <dbReference type="EMBL" id="MML56795.1"/>
    </source>
</evidence>
<dbReference type="Gene3D" id="2.60.40.1220">
    <property type="match status" value="1"/>
</dbReference>
<keyword evidence="6 7" id="KW-0186">Copper</keyword>
<keyword evidence="3 7" id="KW-0479">Metal-binding</keyword>
<dbReference type="InterPro" id="IPR007348">
    <property type="entry name" value="CopC_dom"/>
</dbReference>
<proteinExistence type="inferred from homology"/>
<dbReference type="GO" id="GO:0005886">
    <property type="term" value="C:plasma membrane"/>
    <property type="evidence" value="ECO:0007669"/>
    <property type="project" value="TreeGrafter"/>
</dbReference>
<comment type="function">
    <text evidence="7">Involved in copper resistance.</text>
</comment>
<dbReference type="InterPro" id="IPR032694">
    <property type="entry name" value="CopC/D"/>
</dbReference>
<feature type="domain" description="CopC" evidence="9">
    <location>
        <begin position="28"/>
        <end position="124"/>
    </location>
</feature>
<gene>
    <name evidence="10" type="ORF">D7N80_26680</name>
</gene>
<organism evidence="10">
    <name type="scientific">Salmonella enterica I</name>
    <dbReference type="NCBI Taxonomy" id="59201"/>
    <lineage>
        <taxon>Bacteria</taxon>
        <taxon>Pseudomonadati</taxon>
        <taxon>Pseudomonadota</taxon>
        <taxon>Gammaproteobacteria</taxon>
        <taxon>Enterobacterales</taxon>
        <taxon>Enterobacteriaceae</taxon>
        <taxon>Salmonella</taxon>
    </lineage>
</organism>
<feature type="chain" id="PRO_5019225963" description="Copper resistance protein C" evidence="8">
    <location>
        <begin position="28"/>
        <end position="125"/>
    </location>
</feature>
<evidence type="ECO:0000259" key="9">
    <source>
        <dbReference type="Pfam" id="PF04234"/>
    </source>
</evidence>
<comment type="caution">
    <text evidence="10">The sequence shown here is derived from an EMBL/GenBank/DDBJ whole genome shotgun (WGS) entry which is preliminary data.</text>
</comment>
<evidence type="ECO:0000256" key="6">
    <source>
        <dbReference type="ARBA" id="ARBA00023008"/>
    </source>
</evidence>
<dbReference type="GO" id="GO:0046688">
    <property type="term" value="P:response to copper ion"/>
    <property type="evidence" value="ECO:0007669"/>
    <property type="project" value="UniProtKB-UniRule"/>
</dbReference>
<evidence type="ECO:0000256" key="2">
    <source>
        <dbReference type="ARBA" id="ARBA00010509"/>
    </source>
</evidence>
<accession>A0A403QQ54</accession>
<dbReference type="AlphaFoldDB" id="A0A403QQ54"/>